<dbReference type="RefSeq" id="YP_010086890.1">
    <property type="nucleotide sequence ID" value="NC_055500.1"/>
</dbReference>
<dbReference type="GO" id="GO:0008270">
    <property type="term" value="F:zinc ion binding"/>
    <property type="evidence" value="ECO:0007669"/>
    <property type="project" value="InterPro"/>
</dbReference>
<protein>
    <submittedName>
        <fullName evidence="1">Me53</fullName>
    </submittedName>
</protein>
<dbReference type="GO" id="GO:0003677">
    <property type="term" value="F:DNA binding"/>
    <property type="evidence" value="ECO:0007669"/>
    <property type="project" value="InterPro"/>
</dbReference>
<proteinExistence type="predicted"/>
<keyword evidence="2" id="KW-1185">Reference proteome</keyword>
<dbReference type="GeneID" id="65102135"/>
<organism evidence="1 2">
    <name type="scientific">Cryptophlebia peltastica nucleopolyhedrovirus</name>
    <dbReference type="NCBI Taxonomy" id="2304025"/>
    <lineage>
        <taxon>Viruses</taxon>
        <taxon>Viruses incertae sedis</taxon>
        <taxon>Naldaviricetes</taxon>
        <taxon>Lefavirales</taxon>
        <taxon>Baculoviridae</taxon>
        <taxon>Alphabaculovirus</taxon>
        <taxon>Alphabaculovirus crypeltasticae</taxon>
    </lineage>
</organism>
<reference evidence="1 2" key="1">
    <citation type="journal article" date="2018" name="J. Invertebr. Pathol.">
        <title>Morphological, genetic and biological characterisation of a novel alphabaculovirus isolated from Cryptophlebia peltastica (Lepidoptera: Tortricidae).</title>
        <authorList>
            <person name="Marsberg T."/>
            <person name="Jukes M.D."/>
            <person name="Krejmer-Rabalska M."/>
            <person name="Rabalski L."/>
            <person name="Knox C.M."/>
            <person name="Moore S.D."/>
            <person name="Hill M.P."/>
            <person name="Szewczyk B."/>
        </authorList>
    </citation>
    <scope>NUCLEOTIDE SEQUENCE [LARGE SCALE GENOMIC DNA]</scope>
    <source>
        <strain evidence="1">SA</strain>
    </source>
</reference>
<evidence type="ECO:0000313" key="2">
    <source>
        <dbReference type="Proteomes" id="UP000500845"/>
    </source>
</evidence>
<sequence length="344" mass="40950">MTTPVPAPRATLRKDLRWRFLSNQNYYLMCSVLQFANEYIQGRYFVTNKNLMDCLRHNNRDVVVSTFCDLCREPFSGSQSRKLYVRSDKSIDITTPQTAMEKFKMNCFDCYLSNQFDSNYDFYELFPRLYLDVVEKLCELRFVNRYLFPVDLSHKIVKNTVKETHENVYEFFKSIVDAKKANEQIISVDICTLEKTLVSESANRFFLQKNLDEFSARKHEIEDGLIRVVPEESNILKFVNGHTHLNLTYYYVVHRKVYNTNFDYTAFFALPCIKLECEKCRGKMYKNNLILYCVYCGFTNPWYFINKIDISKIDYYKLCVKMKKRILGSLLYYDLTEFKKIAVK</sequence>
<dbReference type="Pfam" id="PF06061">
    <property type="entry name" value="Baculo_ME53"/>
    <property type="match status" value="1"/>
</dbReference>
<evidence type="ECO:0000313" key="1">
    <source>
        <dbReference type="EMBL" id="AXS67682.1"/>
    </source>
</evidence>
<dbReference type="InterPro" id="IPR010336">
    <property type="entry name" value="Baculo_ME53"/>
</dbReference>
<dbReference type="Proteomes" id="UP000500845">
    <property type="component" value="Segment"/>
</dbReference>
<dbReference type="EMBL" id="MH394321">
    <property type="protein sequence ID" value="AXS67682.1"/>
    <property type="molecule type" value="Genomic_DNA"/>
</dbReference>
<accession>A0A346RNN5</accession>
<name>A0A346RNN5_9ABAC</name>
<dbReference type="KEGG" id="vg:65102135"/>